<keyword evidence="3" id="KW-1185">Reference proteome</keyword>
<reference evidence="3" key="1">
    <citation type="submission" date="2013-09" db="EMBL/GenBank/DDBJ databases">
        <title>Corchorus olitorius genome sequencing.</title>
        <authorList>
            <person name="Alam M."/>
            <person name="Haque M.S."/>
            <person name="Islam M.S."/>
            <person name="Emdad E.M."/>
            <person name="Islam M.M."/>
            <person name="Ahmed B."/>
            <person name="Halim A."/>
            <person name="Hossen Q.M.M."/>
            <person name="Hossain M.Z."/>
            <person name="Ahmed R."/>
            <person name="Khan M.M."/>
            <person name="Islam R."/>
            <person name="Rashid M.M."/>
            <person name="Khan S.A."/>
            <person name="Rahman M.S."/>
            <person name="Alam M."/>
            <person name="Yahiya A.S."/>
            <person name="Khan M.S."/>
            <person name="Azam M.S."/>
            <person name="Haque T."/>
            <person name="Lashkar M.Z.H."/>
            <person name="Akhand A.I."/>
            <person name="Morshed G."/>
            <person name="Roy S."/>
            <person name="Uddin K.S."/>
            <person name="Rabeya T."/>
            <person name="Hossain A.S."/>
            <person name="Chowdhury A."/>
            <person name="Snigdha A.R."/>
            <person name="Mortoza M.S."/>
            <person name="Matin S.A."/>
            <person name="Hoque S.M.E."/>
            <person name="Islam M.K."/>
            <person name="Roy D.K."/>
            <person name="Haider R."/>
            <person name="Moosa M.M."/>
            <person name="Elias S.M."/>
            <person name="Hasan A.M."/>
            <person name="Jahan S."/>
            <person name="Shafiuddin M."/>
            <person name="Mahmood N."/>
            <person name="Shommy N.S."/>
        </authorList>
    </citation>
    <scope>NUCLEOTIDE SEQUENCE [LARGE SCALE GENOMIC DNA]</scope>
    <source>
        <strain evidence="3">cv. O-4</strain>
    </source>
</reference>
<dbReference type="AlphaFoldDB" id="A0A1R3ILS1"/>
<organism evidence="2 3">
    <name type="scientific">Corchorus olitorius</name>
    <dbReference type="NCBI Taxonomy" id="93759"/>
    <lineage>
        <taxon>Eukaryota</taxon>
        <taxon>Viridiplantae</taxon>
        <taxon>Streptophyta</taxon>
        <taxon>Embryophyta</taxon>
        <taxon>Tracheophyta</taxon>
        <taxon>Spermatophyta</taxon>
        <taxon>Magnoliopsida</taxon>
        <taxon>eudicotyledons</taxon>
        <taxon>Gunneridae</taxon>
        <taxon>Pentapetalae</taxon>
        <taxon>rosids</taxon>
        <taxon>malvids</taxon>
        <taxon>Malvales</taxon>
        <taxon>Malvaceae</taxon>
        <taxon>Grewioideae</taxon>
        <taxon>Apeibeae</taxon>
        <taxon>Corchorus</taxon>
    </lineage>
</organism>
<evidence type="ECO:0000313" key="3">
    <source>
        <dbReference type="Proteomes" id="UP000187203"/>
    </source>
</evidence>
<name>A0A1R3ILS1_9ROSI</name>
<dbReference type="Proteomes" id="UP000187203">
    <property type="component" value="Unassembled WGS sequence"/>
</dbReference>
<feature type="region of interest" description="Disordered" evidence="1">
    <location>
        <begin position="1"/>
        <end position="32"/>
    </location>
</feature>
<proteinExistence type="predicted"/>
<comment type="caution">
    <text evidence="2">The sequence shown here is derived from an EMBL/GenBank/DDBJ whole genome shotgun (WGS) entry which is preliminary data.</text>
</comment>
<protein>
    <submittedName>
        <fullName evidence="2">Uncharacterized protein</fullName>
    </submittedName>
</protein>
<dbReference type="EMBL" id="AWUE01017970">
    <property type="protein sequence ID" value="OMO83544.1"/>
    <property type="molecule type" value="Genomic_DNA"/>
</dbReference>
<gene>
    <name evidence="2" type="ORF">COLO4_22451</name>
</gene>
<accession>A0A1R3ILS1</accession>
<evidence type="ECO:0000256" key="1">
    <source>
        <dbReference type="SAM" id="MobiDB-lite"/>
    </source>
</evidence>
<sequence length="32" mass="3631">MASSFNHFCEPPTHQGPYPTTQIRMVDPEKSP</sequence>
<evidence type="ECO:0000313" key="2">
    <source>
        <dbReference type="EMBL" id="OMO83544.1"/>
    </source>
</evidence>